<dbReference type="Proteomes" id="UP000027120">
    <property type="component" value="Unassembled WGS sequence"/>
</dbReference>
<name>A0A067GZE7_CITSI</name>
<proteinExistence type="predicted"/>
<feature type="non-terminal residue" evidence="1">
    <location>
        <position position="1"/>
    </location>
</feature>
<protein>
    <submittedName>
        <fullName evidence="1">Uncharacterized protein</fullName>
    </submittedName>
</protein>
<accession>A0A067GZE7</accession>
<organism evidence="1 2">
    <name type="scientific">Citrus sinensis</name>
    <name type="common">Sweet orange</name>
    <name type="synonym">Citrus aurantium var. sinensis</name>
    <dbReference type="NCBI Taxonomy" id="2711"/>
    <lineage>
        <taxon>Eukaryota</taxon>
        <taxon>Viridiplantae</taxon>
        <taxon>Streptophyta</taxon>
        <taxon>Embryophyta</taxon>
        <taxon>Tracheophyta</taxon>
        <taxon>Spermatophyta</taxon>
        <taxon>Magnoliopsida</taxon>
        <taxon>eudicotyledons</taxon>
        <taxon>Gunneridae</taxon>
        <taxon>Pentapetalae</taxon>
        <taxon>rosids</taxon>
        <taxon>malvids</taxon>
        <taxon>Sapindales</taxon>
        <taxon>Rutaceae</taxon>
        <taxon>Aurantioideae</taxon>
        <taxon>Citrus</taxon>
    </lineage>
</organism>
<gene>
    <name evidence="1" type="ORF">CISIN_1g0485411mg</name>
</gene>
<dbReference type="EMBL" id="KK784874">
    <property type="protein sequence ID" value="KDO84065.1"/>
    <property type="molecule type" value="Genomic_DNA"/>
</dbReference>
<evidence type="ECO:0000313" key="1">
    <source>
        <dbReference type="EMBL" id="KDO84065.1"/>
    </source>
</evidence>
<keyword evidence="2" id="KW-1185">Reference proteome</keyword>
<sequence>ALITLVSNRQKRDFAGFQNQSTAPIVKENWLAF</sequence>
<evidence type="ECO:0000313" key="2">
    <source>
        <dbReference type="Proteomes" id="UP000027120"/>
    </source>
</evidence>
<reference evidence="1 2" key="1">
    <citation type="submission" date="2014-04" db="EMBL/GenBank/DDBJ databases">
        <authorList>
            <consortium name="International Citrus Genome Consortium"/>
            <person name="Gmitter F."/>
            <person name="Chen C."/>
            <person name="Farmerie W."/>
            <person name="Harkins T."/>
            <person name="Desany B."/>
            <person name="Mohiuddin M."/>
            <person name="Kodira C."/>
            <person name="Borodovsky M."/>
            <person name="Lomsadze A."/>
            <person name="Burns P."/>
            <person name="Jenkins J."/>
            <person name="Prochnik S."/>
            <person name="Shu S."/>
            <person name="Chapman J."/>
            <person name="Pitluck S."/>
            <person name="Schmutz J."/>
            <person name="Rokhsar D."/>
        </authorList>
    </citation>
    <scope>NUCLEOTIDE SEQUENCE</scope>
</reference>
<dbReference type="AlphaFoldDB" id="A0A067GZE7"/>